<name>A0AAV4TC76_9ARAC</name>
<proteinExistence type="predicted"/>
<reference evidence="1 2" key="1">
    <citation type="submission" date="2021-06" db="EMBL/GenBank/DDBJ databases">
        <title>Caerostris darwini draft genome.</title>
        <authorList>
            <person name="Kono N."/>
            <person name="Arakawa K."/>
        </authorList>
    </citation>
    <scope>NUCLEOTIDE SEQUENCE [LARGE SCALE GENOMIC DNA]</scope>
</reference>
<gene>
    <name evidence="1" type="ORF">CDAR_468741</name>
</gene>
<keyword evidence="2" id="KW-1185">Reference proteome</keyword>
<accession>A0AAV4TC76</accession>
<dbReference type="AlphaFoldDB" id="A0AAV4TC76"/>
<dbReference type="Proteomes" id="UP001054837">
    <property type="component" value="Unassembled WGS sequence"/>
</dbReference>
<evidence type="ECO:0000313" key="2">
    <source>
        <dbReference type="Proteomes" id="UP001054837"/>
    </source>
</evidence>
<sequence length="92" mass="10215">MNRVRPLSPTARTLHSPMALGAIKTLSINQPAKSKGAVVSMPKPSRCVWLKARMTSSQLKLGKRCFAVNDTKQRRRNVNLTLAPFRSLLADE</sequence>
<dbReference type="EMBL" id="BPLQ01009083">
    <property type="protein sequence ID" value="GIY41583.1"/>
    <property type="molecule type" value="Genomic_DNA"/>
</dbReference>
<organism evidence="1 2">
    <name type="scientific">Caerostris darwini</name>
    <dbReference type="NCBI Taxonomy" id="1538125"/>
    <lineage>
        <taxon>Eukaryota</taxon>
        <taxon>Metazoa</taxon>
        <taxon>Ecdysozoa</taxon>
        <taxon>Arthropoda</taxon>
        <taxon>Chelicerata</taxon>
        <taxon>Arachnida</taxon>
        <taxon>Araneae</taxon>
        <taxon>Araneomorphae</taxon>
        <taxon>Entelegynae</taxon>
        <taxon>Araneoidea</taxon>
        <taxon>Araneidae</taxon>
        <taxon>Caerostris</taxon>
    </lineage>
</organism>
<evidence type="ECO:0000313" key="1">
    <source>
        <dbReference type="EMBL" id="GIY41583.1"/>
    </source>
</evidence>
<protein>
    <submittedName>
        <fullName evidence="1">Uncharacterized protein</fullName>
    </submittedName>
</protein>
<comment type="caution">
    <text evidence="1">The sequence shown here is derived from an EMBL/GenBank/DDBJ whole genome shotgun (WGS) entry which is preliminary data.</text>
</comment>